<dbReference type="SUPFAM" id="SSF52172">
    <property type="entry name" value="CheY-like"/>
    <property type="match status" value="1"/>
</dbReference>
<dbReference type="PANTHER" id="PTHR44591">
    <property type="entry name" value="STRESS RESPONSE REGULATOR PROTEIN 1"/>
    <property type="match status" value="1"/>
</dbReference>
<comment type="caution">
    <text evidence="4">The sequence shown here is derived from an EMBL/GenBank/DDBJ whole genome shotgun (WGS) entry which is preliminary data.</text>
</comment>
<gene>
    <name evidence="4" type="ORF">IFO67_03040</name>
</gene>
<dbReference type="InterPro" id="IPR011006">
    <property type="entry name" value="CheY-like_superfamily"/>
</dbReference>
<evidence type="ECO:0000256" key="1">
    <source>
        <dbReference type="ARBA" id="ARBA00022553"/>
    </source>
</evidence>
<feature type="domain" description="Response regulatory" evidence="3">
    <location>
        <begin position="3"/>
        <end position="118"/>
    </location>
</feature>
<evidence type="ECO:0000313" key="5">
    <source>
        <dbReference type="Proteomes" id="UP000603602"/>
    </source>
</evidence>
<dbReference type="Pfam" id="PF00072">
    <property type="entry name" value="Response_reg"/>
    <property type="match status" value="1"/>
</dbReference>
<name>A0ABR9B653_9RHOO</name>
<evidence type="ECO:0000313" key="4">
    <source>
        <dbReference type="EMBL" id="MBD8501850.1"/>
    </source>
</evidence>
<dbReference type="InterPro" id="IPR001789">
    <property type="entry name" value="Sig_transdc_resp-reg_receiver"/>
</dbReference>
<dbReference type="EMBL" id="JACYTO010000001">
    <property type="protein sequence ID" value="MBD8501850.1"/>
    <property type="molecule type" value="Genomic_DNA"/>
</dbReference>
<evidence type="ECO:0000256" key="2">
    <source>
        <dbReference type="PROSITE-ProRule" id="PRU00169"/>
    </source>
</evidence>
<protein>
    <submittedName>
        <fullName evidence="4">Response regulator</fullName>
    </submittedName>
</protein>
<dbReference type="RefSeq" id="WP_187716669.1">
    <property type="nucleotide sequence ID" value="NZ_JACTAH010000001.1"/>
</dbReference>
<reference evidence="5" key="1">
    <citation type="submission" date="2023-07" db="EMBL/GenBank/DDBJ databases">
        <title>Thauera sp. CAU 1555 isolated from sand of Yaerae Beach.</title>
        <authorList>
            <person name="Kim W."/>
        </authorList>
    </citation>
    <scope>NUCLEOTIDE SEQUENCE [LARGE SCALE GENOMIC DNA]</scope>
    <source>
        <strain evidence="5">CAU 1555</strain>
    </source>
</reference>
<dbReference type="Proteomes" id="UP000603602">
    <property type="component" value="Unassembled WGS sequence"/>
</dbReference>
<accession>A0ABR9B653</accession>
<feature type="modified residue" description="4-aspartylphosphate" evidence="2">
    <location>
        <position position="53"/>
    </location>
</feature>
<keyword evidence="5" id="KW-1185">Reference proteome</keyword>
<dbReference type="PANTHER" id="PTHR44591:SF3">
    <property type="entry name" value="RESPONSE REGULATORY DOMAIN-CONTAINING PROTEIN"/>
    <property type="match status" value="1"/>
</dbReference>
<sequence length="134" mass="14807">MTSVVIIEDNEVMRMTIRSLLRHAGYQVLAEGRDGRAGMELVRQWTPDVVCLDIMLPDISGVEVLCELRKEFRELPVVIVSAYADRATLERLMNCAADAVVVKPFTEGRLVDAIESALRTRGSCSQCQPSGAPE</sequence>
<keyword evidence="1 2" id="KW-0597">Phosphoprotein</keyword>
<dbReference type="Gene3D" id="3.40.50.2300">
    <property type="match status" value="1"/>
</dbReference>
<dbReference type="SMART" id="SM00448">
    <property type="entry name" value="REC"/>
    <property type="match status" value="1"/>
</dbReference>
<evidence type="ECO:0000259" key="3">
    <source>
        <dbReference type="PROSITE" id="PS50110"/>
    </source>
</evidence>
<dbReference type="CDD" id="cd00156">
    <property type="entry name" value="REC"/>
    <property type="match status" value="1"/>
</dbReference>
<proteinExistence type="predicted"/>
<organism evidence="4 5">
    <name type="scientific">Thauera sedimentorum</name>
    <dbReference type="NCBI Taxonomy" id="2767595"/>
    <lineage>
        <taxon>Bacteria</taxon>
        <taxon>Pseudomonadati</taxon>
        <taxon>Pseudomonadota</taxon>
        <taxon>Betaproteobacteria</taxon>
        <taxon>Rhodocyclales</taxon>
        <taxon>Zoogloeaceae</taxon>
        <taxon>Thauera</taxon>
    </lineage>
</organism>
<dbReference type="PROSITE" id="PS50110">
    <property type="entry name" value="RESPONSE_REGULATORY"/>
    <property type="match status" value="1"/>
</dbReference>
<dbReference type="InterPro" id="IPR050595">
    <property type="entry name" value="Bact_response_regulator"/>
</dbReference>